<dbReference type="FunFam" id="3.30.160.60:FF:000478">
    <property type="entry name" value="Zinc finger protein 133"/>
    <property type="match status" value="1"/>
</dbReference>
<accession>A0A8J2PT12</accession>
<feature type="region of interest" description="Disordered" evidence="12">
    <location>
        <begin position="233"/>
        <end position="268"/>
    </location>
</feature>
<keyword evidence="9" id="KW-0804">Transcription</keyword>
<feature type="region of interest" description="Disordered" evidence="12">
    <location>
        <begin position="183"/>
        <end position="221"/>
    </location>
</feature>
<feature type="domain" description="C2H2-type" evidence="13">
    <location>
        <begin position="373"/>
        <end position="401"/>
    </location>
</feature>
<dbReference type="PROSITE" id="PS50157">
    <property type="entry name" value="ZINC_FINGER_C2H2_2"/>
    <property type="match status" value="11"/>
</dbReference>
<feature type="domain" description="C2H2-type" evidence="13">
    <location>
        <begin position="432"/>
        <end position="459"/>
    </location>
</feature>
<dbReference type="Proteomes" id="UP000708208">
    <property type="component" value="Unassembled WGS sequence"/>
</dbReference>
<keyword evidence="8" id="KW-0238">DNA-binding</keyword>
<evidence type="ECO:0000256" key="1">
    <source>
        <dbReference type="ARBA" id="ARBA00004123"/>
    </source>
</evidence>
<dbReference type="OrthoDB" id="427030at2759"/>
<comment type="subcellular location">
    <subcellularLocation>
        <location evidence="1">Nucleus</location>
    </subcellularLocation>
</comment>
<dbReference type="PANTHER" id="PTHR24408">
    <property type="entry name" value="ZINC FINGER PROTEIN"/>
    <property type="match status" value="1"/>
</dbReference>
<dbReference type="GO" id="GO:0000981">
    <property type="term" value="F:DNA-binding transcription factor activity, RNA polymerase II-specific"/>
    <property type="evidence" value="ECO:0007669"/>
    <property type="project" value="TreeGrafter"/>
</dbReference>
<keyword evidence="15" id="KW-1185">Reference proteome</keyword>
<name>A0A8J2PT12_9HEXA</name>
<evidence type="ECO:0000256" key="8">
    <source>
        <dbReference type="ARBA" id="ARBA00023125"/>
    </source>
</evidence>
<evidence type="ECO:0000256" key="11">
    <source>
        <dbReference type="PROSITE-ProRule" id="PRU00042"/>
    </source>
</evidence>
<gene>
    <name evidence="14" type="ORF">AFUS01_LOCUS45123</name>
</gene>
<evidence type="ECO:0000313" key="14">
    <source>
        <dbReference type="EMBL" id="CAG7835800.1"/>
    </source>
</evidence>
<dbReference type="AlphaFoldDB" id="A0A8J2PT12"/>
<dbReference type="InterPro" id="IPR013087">
    <property type="entry name" value="Znf_C2H2_type"/>
</dbReference>
<dbReference type="Pfam" id="PF13912">
    <property type="entry name" value="zf-C2H2_6"/>
    <property type="match status" value="1"/>
</dbReference>
<feature type="compositionally biased region" description="Basic residues" evidence="12">
    <location>
        <begin position="211"/>
        <end position="221"/>
    </location>
</feature>
<dbReference type="GO" id="GO:0005634">
    <property type="term" value="C:nucleus"/>
    <property type="evidence" value="ECO:0007669"/>
    <property type="project" value="UniProtKB-SubCell"/>
</dbReference>
<protein>
    <recommendedName>
        <fullName evidence="13">C2H2-type domain-containing protein</fullName>
    </recommendedName>
</protein>
<dbReference type="GO" id="GO:0043565">
    <property type="term" value="F:sequence-specific DNA binding"/>
    <property type="evidence" value="ECO:0007669"/>
    <property type="project" value="TreeGrafter"/>
</dbReference>
<evidence type="ECO:0000256" key="12">
    <source>
        <dbReference type="SAM" id="MobiDB-lite"/>
    </source>
</evidence>
<evidence type="ECO:0000256" key="5">
    <source>
        <dbReference type="ARBA" id="ARBA00022771"/>
    </source>
</evidence>
<feature type="domain" description="C2H2-type" evidence="13">
    <location>
        <begin position="603"/>
        <end position="631"/>
    </location>
</feature>
<reference evidence="14" key="1">
    <citation type="submission" date="2021-06" db="EMBL/GenBank/DDBJ databases">
        <authorList>
            <person name="Hodson N. C."/>
            <person name="Mongue J. A."/>
            <person name="Jaron S. K."/>
        </authorList>
    </citation>
    <scope>NUCLEOTIDE SEQUENCE</scope>
</reference>
<feature type="region of interest" description="Disordered" evidence="12">
    <location>
        <begin position="324"/>
        <end position="343"/>
    </location>
</feature>
<keyword evidence="6" id="KW-0862">Zinc</keyword>
<dbReference type="Pfam" id="PF00096">
    <property type="entry name" value="zf-C2H2"/>
    <property type="match status" value="6"/>
</dbReference>
<evidence type="ECO:0000256" key="6">
    <source>
        <dbReference type="ARBA" id="ARBA00022833"/>
    </source>
</evidence>
<dbReference type="GO" id="GO:0008270">
    <property type="term" value="F:zinc ion binding"/>
    <property type="evidence" value="ECO:0007669"/>
    <property type="project" value="UniProtKB-KW"/>
</dbReference>
<feature type="domain" description="C2H2-type" evidence="13">
    <location>
        <begin position="306"/>
        <end position="334"/>
    </location>
</feature>
<feature type="domain" description="C2H2-type" evidence="13">
    <location>
        <begin position="547"/>
        <end position="574"/>
    </location>
</feature>
<feature type="domain" description="C2H2-type" evidence="13">
    <location>
        <begin position="343"/>
        <end position="371"/>
    </location>
</feature>
<evidence type="ECO:0000259" key="13">
    <source>
        <dbReference type="PROSITE" id="PS50157"/>
    </source>
</evidence>
<feature type="domain" description="C2H2-type" evidence="13">
    <location>
        <begin position="519"/>
        <end position="546"/>
    </location>
</feature>
<evidence type="ECO:0000256" key="10">
    <source>
        <dbReference type="ARBA" id="ARBA00023242"/>
    </source>
</evidence>
<evidence type="ECO:0000256" key="9">
    <source>
        <dbReference type="ARBA" id="ARBA00023163"/>
    </source>
</evidence>
<keyword evidence="5 11" id="KW-0863">Zinc-finger</keyword>
<feature type="domain" description="C2H2-type" evidence="13">
    <location>
        <begin position="276"/>
        <end position="304"/>
    </location>
</feature>
<evidence type="ECO:0000256" key="4">
    <source>
        <dbReference type="ARBA" id="ARBA00022737"/>
    </source>
</evidence>
<evidence type="ECO:0000313" key="15">
    <source>
        <dbReference type="Proteomes" id="UP000708208"/>
    </source>
</evidence>
<evidence type="ECO:0000256" key="7">
    <source>
        <dbReference type="ARBA" id="ARBA00023015"/>
    </source>
</evidence>
<keyword evidence="7" id="KW-0805">Transcription regulation</keyword>
<comment type="similarity">
    <text evidence="2">Belongs to the krueppel C2H2-type zinc-finger protein family.</text>
</comment>
<dbReference type="PANTHER" id="PTHR24408:SF58">
    <property type="entry name" value="TRANSCRIPTION FACTOR (TFIIIA), PUTATIVE (AFU_ORTHOLOGUE AFUA_1G05150)-RELATED"/>
    <property type="match status" value="1"/>
</dbReference>
<feature type="domain" description="C2H2-type" evidence="13">
    <location>
        <begin position="490"/>
        <end position="518"/>
    </location>
</feature>
<organism evidence="14 15">
    <name type="scientific">Allacma fusca</name>
    <dbReference type="NCBI Taxonomy" id="39272"/>
    <lineage>
        <taxon>Eukaryota</taxon>
        <taxon>Metazoa</taxon>
        <taxon>Ecdysozoa</taxon>
        <taxon>Arthropoda</taxon>
        <taxon>Hexapoda</taxon>
        <taxon>Collembola</taxon>
        <taxon>Symphypleona</taxon>
        <taxon>Sminthuridae</taxon>
        <taxon>Allacma</taxon>
    </lineage>
</organism>
<keyword evidence="3" id="KW-0479">Metal-binding</keyword>
<dbReference type="FunFam" id="3.30.160.60:FF:000508">
    <property type="entry name" value="Myeloid zinc finger 1"/>
    <property type="match status" value="1"/>
</dbReference>
<evidence type="ECO:0000256" key="3">
    <source>
        <dbReference type="ARBA" id="ARBA00022723"/>
    </source>
</evidence>
<proteinExistence type="inferred from homology"/>
<evidence type="ECO:0000256" key="2">
    <source>
        <dbReference type="ARBA" id="ARBA00006991"/>
    </source>
</evidence>
<dbReference type="FunFam" id="3.30.160.60:FF:000110">
    <property type="entry name" value="Zinc finger protein-like"/>
    <property type="match status" value="1"/>
</dbReference>
<dbReference type="PROSITE" id="PS00028">
    <property type="entry name" value="ZINC_FINGER_C2H2_1"/>
    <property type="match status" value="11"/>
</dbReference>
<keyword evidence="4" id="KW-0677">Repeat</keyword>
<feature type="domain" description="C2H2-type" evidence="13">
    <location>
        <begin position="462"/>
        <end position="489"/>
    </location>
</feature>
<feature type="domain" description="C2H2-type" evidence="13">
    <location>
        <begin position="575"/>
        <end position="602"/>
    </location>
</feature>
<comment type="caution">
    <text evidence="14">The sequence shown here is derived from an EMBL/GenBank/DDBJ whole genome shotgun (WGS) entry which is preliminary data.</text>
</comment>
<dbReference type="GO" id="GO:0042802">
    <property type="term" value="F:identical protein binding"/>
    <property type="evidence" value="ECO:0007669"/>
    <property type="project" value="UniProtKB-ARBA"/>
</dbReference>
<dbReference type="EMBL" id="CAJVCH010570766">
    <property type="protein sequence ID" value="CAG7835800.1"/>
    <property type="molecule type" value="Genomic_DNA"/>
</dbReference>
<keyword evidence="10" id="KW-0539">Nucleus</keyword>
<sequence>MSKCFACGALLEPDLELSVKFLDLWKILRLSSKINLVLVEDELGKFCGDCCGMIRAADEICRQLEELDGKLEKVQERLRVTISSNYVECPDIATLEDLIKKSLIECWQVPESKDFSSGRLSNERTGEGTDGIIIEEDPFRMEDCLEDGNVEDMTVNDSVGERNGSDEDIEDFRVEGSIEGIDKGLTEEIDEDHADEIYNGSAEEVGEGTSKRRNSRRRSPRRCKKFGISEESVSSEVITDDEGHTGHSPRAPKRRKISSETDIEVAENSVDNKDEVRCDECNKRFKDGQSLAIHIKRVHEGDMKPYECLVCKWKFASPSKLQSHAQSRHHSQIPEAPPSTELRDCPECSQQFKDTTLLEAHIKNKHQGVDRPFECTICLKTYKKRSHLHDHQRVAHGSNRPFYCEWCNPAEKVSFSTQKKLDMHILTKHQNNTCNICEKNFKTPYILNRHMNSHSNISSAVFICEICGAKYRALKRLKVHQMRHDNKEPFSCDQCGRVFSEPRTLQHHRDSVHENKFKYHCEICGIGCQQIYMLNRHMMCHSSEKKFTCEVCGLKFKRKQQLIIHERKHTGERPFKCRQCGKEFTEKKKLKNHEFVHGGEKPYQCSICSKQFALRHYLTHHINSYHKNPKRNSKVRIVEEDLQLQQEITLDGGLILDQLDPKFVSVELIDEPQVVHEEVIAYDESSAQLEGGLVVGEWIQFGFVSND</sequence>
<dbReference type="SMART" id="SM00355">
    <property type="entry name" value="ZnF_C2H2"/>
    <property type="match status" value="12"/>
</dbReference>